<dbReference type="InterPro" id="IPR014710">
    <property type="entry name" value="RmlC-like_jellyroll"/>
</dbReference>
<gene>
    <name evidence="2" type="ORF">H9848_07640</name>
</gene>
<dbReference type="EMBL" id="DXEN01000058">
    <property type="protein sequence ID" value="HIX86464.1"/>
    <property type="molecule type" value="Genomic_DNA"/>
</dbReference>
<reference evidence="2" key="1">
    <citation type="journal article" date="2021" name="PeerJ">
        <title>Extensive microbial diversity within the chicken gut microbiome revealed by metagenomics and culture.</title>
        <authorList>
            <person name="Gilroy R."/>
            <person name="Ravi A."/>
            <person name="Getino M."/>
            <person name="Pursley I."/>
            <person name="Horton D.L."/>
            <person name="Alikhan N.F."/>
            <person name="Baker D."/>
            <person name="Gharbi K."/>
            <person name="Hall N."/>
            <person name="Watson M."/>
            <person name="Adriaenssens E.M."/>
            <person name="Foster-Nyarko E."/>
            <person name="Jarju S."/>
            <person name="Secka A."/>
            <person name="Antonio M."/>
            <person name="Oren A."/>
            <person name="Chaudhuri R.R."/>
            <person name="La Ragione R."/>
            <person name="Hildebrand F."/>
            <person name="Pallen M.J."/>
        </authorList>
    </citation>
    <scope>NUCLEOTIDE SEQUENCE</scope>
    <source>
        <strain evidence="2">ChiHecec2B26-12326</strain>
    </source>
</reference>
<dbReference type="Pfam" id="PF19480">
    <property type="entry name" value="DUF6016"/>
    <property type="match status" value="1"/>
</dbReference>
<protein>
    <submittedName>
        <fullName evidence="2">WbuC family cupin fold metalloprotein</fullName>
    </submittedName>
</protein>
<dbReference type="SUPFAM" id="SSF51182">
    <property type="entry name" value="RmlC-like cupins"/>
    <property type="match status" value="1"/>
</dbReference>
<name>A0A9D1XUV2_9BACT</name>
<comment type="caution">
    <text evidence="2">The sequence shown here is derived from an EMBL/GenBank/DDBJ whole genome shotgun (WGS) entry which is preliminary data.</text>
</comment>
<dbReference type="InterPro" id="IPR046058">
    <property type="entry name" value="WbuC_cupin"/>
</dbReference>
<organism evidence="2 3">
    <name type="scientific">Candidatus Parabacteroides intestinigallinarum</name>
    <dbReference type="NCBI Taxonomy" id="2838722"/>
    <lineage>
        <taxon>Bacteria</taxon>
        <taxon>Pseudomonadati</taxon>
        <taxon>Bacteroidota</taxon>
        <taxon>Bacteroidia</taxon>
        <taxon>Bacteroidales</taxon>
        <taxon>Tannerellaceae</taxon>
        <taxon>Parabacteroides</taxon>
    </lineage>
</organism>
<dbReference type="AlphaFoldDB" id="A0A9D1XUV2"/>
<feature type="domain" description="Cupin fold metalloprotein WbuC cupin" evidence="1">
    <location>
        <begin position="4"/>
        <end position="75"/>
    </location>
</feature>
<dbReference type="Gene3D" id="2.60.120.10">
    <property type="entry name" value="Jelly Rolls"/>
    <property type="match status" value="1"/>
</dbReference>
<dbReference type="InterPro" id="IPR011051">
    <property type="entry name" value="RmlC_Cupin_sf"/>
</dbReference>
<dbReference type="NCBIfam" id="TIGR04366">
    <property type="entry name" value="cupin_WbuC"/>
    <property type="match status" value="1"/>
</dbReference>
<proteinExistence type="predicted"/>
<dbReference type="InterPro" id="IPR027565">
    <property type="entry name" value="Cupin_WbuC"/>
</dbReference>
<accession>A0A9D1XUV2</accession>
<sequence>MIFSQDFLDHLLLAAEESPRKRQHYDLRDSPEDTSQRMLNALLPGTEVPIHQHTETSETVICLRGKLEEILYEEVYEYVREATSRTGEVVRKRTFREVSRQLLSPLEGMHGMRIPKGVWHTIEVIEPSVIFEAKDGAYVPRSS</sequence>
<evidence type="ECO:0000313" key="3">
    <source>
        <dbReference type="Proteomes" id="UP000823847"/>
    </source>
</evidence>
<evidence type="ECO:0000259" key="1">
    <source>
        <dbReference type="Pfam" id="PF19480"/>
    </source>
</evidence>
<dbReference type="Proteomes" id="UP000823847">
    <property type="component" value="Unassembled WGS sequence"/>
</dbReference>
<reference evidence="2" key="2">
    <citation type="submission" date="2021-04" db="EMBL/GenBank/DDBJ databases">
        <authorList>
            <person name="Gilroy R."/>
        </authorList>
    </citation>
    <scope>NUCLEOTIDE SEQUENCE</scope>
    <source>
        <strain evidence="2">ChiHecec2B26-12326</strain>
    </source>
</reference>
<evidence type="ECO:0000313" key="2">
    <source>
        <dbReference type="EMBL" id="HIX86464.1"/>
    </source>
</evidence>